<evidence type="ECO:0000313" key="2">
    <source>
        <dbReference type="EMBL" id="SUZ60583.1"/>
    </source>
</evidence>
<sequence length="54" mass="5687">MKPVLALSSYSRPRLLWVPADGAAQDRNPLKGLTMTGGAIPRSARCTEGSSTTV</sequence>
<feature type="region of interest" description="Disordered" evidence="1">
    <location>
        <begin position="28"/>
        <end position="54"/>
    </location>
</feature>
<protein>
    <submittedName>
        <fullName evidence="2">Uncharacterized protein</fullName>
    </submittedName>
</protein>
<dbReference type="AlphaFoldDB" id="A0A381P4N4"/>
<gene>
    <name evidence="2" type="ORF">METZ01_LOCUS13437</name>
</gene>
<evidence type="ECO:0000256" key="1">
    <source>
        <dbReference type="SAM" id="MobiDB-lite"/>
    </source>
</evidence>
<organism evidence="2">
    <name type="scientific">marine metagenome</name>
    <dbReference type="NCBI Taxonomy" id="408172"/>
    <lineage>
        <taxon>unclassified sequences</taxon>
        <taxon>metagenomes</taxon>
        <taxon>ecological metagenomes</taxon>
    </lineage>
</organism>
<accession>A0A381P4N4</accession>
<reference evidence="2" key="1">
    <citation type="submission" date="2018-05" db="EMBL/GenBank/DDBJ databases">
        <authorList>
            <person name="Lanie J.A."/>
            <person name="Ng W.-L."/>
            <person name="Kazmierczak K.M."/>
            <person name="Andrzejewski T.M."/>
            <person name="Davidsen T.M."/>
            <person name="Wayne K.J."/>
            <person name="Tettelin H."/>
            <person name="Glass J.I."/>
            <person name="Rusch D."/>
            <person name="Podicherti R."/>
            <person name="Tsui H.-C.T."/>
            <person name="Winkler M.E."/>
        </authorList>
    </citation>
    <scope>NUCLEOTIDE SEQUENCE</scope>
</reference>
<proteinExistence type="predicted"/>
<name>A0A381P4N4_9ZZZZ</name>
<dbReference type="EMBL" id="UINC01000753">
    <property type="protein sequence ID" value="SUZ60583.1"/>
    <property type="molecule type" value="Genomic_DNA"/>
</dbReference>